<protein>
    <submittedName>
        <fullName evidence="1">Uncharacterized protein</fullName>
    </submittedName>
</protein>
<dbReference type="Proteomes" id="UP001189122">
    <property type="component" value="Unassembled WGS sequence"/>
</dbReference>
<evidence type="ECO:0000313" key="2">
    <source>
        <dbReference type="Proteomes" id="UP001189122"/>
    </source>
</evidence>
<reference evidence="1 2" key="1">
    <citation type="submission" date="2019-12" db="EMBL/GenBank/DDBJ databases">
        <authorList>
            <person name="Scholz U."/>
            <person name="Mascher M."/>
            <person name="Fiebig A."/>
        </authorList>
    </citation>
    <scope>NUCLEOTIDE SEQUENCE</scope>
</reference>
<keyword evidence="2" id="KW-1185">Reference proteome</keyword>
<gene>
    <name evidence="1" type="ORF">SI7747_16018548</name>
</gene>
<dbReference type="Gene3D" id="3.80.10.10">
    <property type="entry name" value="Ribonuclease Inhibitor"/>
    <property type="match status" value="1"/>
</dbReference>
<evidence type="ECO:0000313" key="1">
    <source>
        <dbReference type="EMBL" id="CAA2633001.1"/>
    </source>
</evidence>
<dbReference type="EMBL" id="CACRZD030000016">
    <property type="protein sequence ID" value="CAA6672137.1"/>
    <property type="molecule type" value="Genomic_DNA"/>
</dbReference>
<proteinExistence type="predicted"/>
<dbReference type="AlphaFoldDB" id="A0A7I8JPN0"/>
<name>A0A7I8JPN0_SPIIN</name>
<organism evidence="1">
    <name type="scientific">Spirodela intermedia</name>
    <name type="common">Intermediate duckweed</name>
    <dbReference type="NCBI Taxonomy" id="51605"/>
    <lineage>
        <taxon>Eukaryota</taxon>
        <taxon>Viridiplantae</taxon>
        <taxon>Streptophyta</taxon>
        <taxon>Embryophyta</taxon>
        <taxon>Tracheophyta</taxon>
        <taxon>Spermatophyta</taxon>
        <taxon>Magnoliopsida</taxon>
        <taxon>Liliopsida</taxon>
        <taxon>Araceae</taxon>
        <taxon>Lemnoideae</taxon>
        <taxon>Spirodela</taxon>
    </lineage>
</organism>
<dbReference type="InterPro" id="IPR032675">
    <property type="entry name" value="LRR_dom_sf"/>
</dbReference>
<sequence>MPSLDSLIVHNNSFTSLLLPRLANFSSLRVIDAGYNSLTISLKPYHISPI</sequence>
<accession>A0A7I8JPN0</accession>
<dbReference type="EMBL" id="LR743603">
    <property type="protein sequence ID" value="CAA2633001.1"/>
    <property type="molecule type" value="Genomic_DNA"/>
</dbReference>
<dbReference type="SUPFAM" id="SSF52058">
    <property type="entry name" value="L domain-like"/>
    <property type="match status" value="1"/>
</dbReference>